<feature type="region of interest" description="Disordered" evidence="1">
    <location>
        <begin position="53"/>
        <end position="78"/>
    </location>
</feature>
<evidence type="ECO:0000256" key="1">
    <source>
        <dbReference type="SAM" id="MobiDB-lite"/>
    </source>
</evidence>
<dbReference type="AlphaFoldDB" id="A0A699VCZ8"/>
<evidence type="ECO:0000313" key="2">
    <source>
        <dbReference type="EMBL" id="GFD32470.1"/>
    </source>
</evidence>
<accession>A0A699VCZ8</accession>
<dbReference type="EMBL" id="BKCJ011424610">
    <property type="protein sequence ID" value="GFD32470.1"/>
    <property type="molecule type" value="Genomic_DNA"/>
</dbReference>
<comment type="caution">
    <text evidence="2">The sequence shown here is derived from an EMBL/GenBank/DDBJ whole genome shotgun (WGS) entry which is preliminary data.</text>
</comment>
<feature type="non-terminal residue" evidence="2">
    <location>
        <position position="1"/>
    </location>
</feature>
<reference evidence="2" key="1">
    <citation type="journal article" date="2019" name="Sci. Rep.">
        <title>Draft genome of Tanacetum cinerariifolium, the natural source of mosquito coil.</title>
        <authorList>
            <person name="Yamashiro T."/>
            <person name="Shiraishi A."/>
            <person name="Satake H."/>
            <person name="Nakayama K."/>
        </authorList>
    </citation>
    <scope>NUCLEOTIDE SEQUENCE</scope>
</reference>
<protein>
    <submittedName>
        <fullName evidence="2">Uncharacterized protein</fullName>
    </submittedName>
</protein>
<organism evidence="2">
    <name type="scientific">Tanacetum cinerariifolium</name>
    <name type="common">Dalmatian daisy</name>
    <name type="synonym">Chrysanthemum cinerariifolium</name>
    <dbReference type="NCBI Taxonomy" id="118510"/>
    <lineage>
        <taxon>Eukaryota</taxon>
        <taxon>Viridiplantae</taxon>
        <taxon>Streptophyta</taxon>
        <taxon>Embryophyta</taxon>
        <taxon>Tracheophyta</taxon>
        <taxon>Spermatophyta</taxon>
        <taxon>Magnoliopsida</taxon>
        <taxon>eudicotyledons</taxon>
        <taxon>Gunneridae</taxon>
        <taxon>Pentapetalae</taxon>
        <taxon>asterids</taxon>
        <taxon>campanulids</taxon>
        <taxon>Asterales</taxon>
        <taxon>Asteraceae</taxon>
        <taxon>Asteroideae</taxon>
        <taxon>Anthemideae</taxon>
        <taxon>Anthemidinae</taxon>
        <taxon>Tanacetum</taxon>
    </lineage>
</organism>
<proteinExistence type="predicted"/>
<gene>
    <name evidence="2" type="ORF">Tci_904439</name>
</gene>
<name>A0A699VCZ8_TANCI</name>
<sequence>ALGQFHHAVAAGDQLAQVGVDLLAEQRDVAHPLRRQQFAVVERGLDLLEGAGDVVGQVPGDQRQRDDHQQRQAQRHAGWRRRGRSCVLGQGAVVGPCGADQSDRCAGWRPVRIITDECRGR</sequence>